<accession>A0A2R6XYW7</accession>
<evidence type="ECO:0000313" key="2">
    <source>
        <dbReference type="Proteomes" id="UP000244338"/>
    </source>
</evidence>
<reference evidence="2" key="1">
    <citation type="journal article" date="2018" name="Sci. Rep.">
        <title>Lignite coal burning seam in the remote Altai Mountains harbors a hydrogen-driven thermophilic microbial community.</title>
        <authorList>
            <person name="Kadnikov V.V."/>
            <person name="Mardanov A.V."/>
            <person name="Ivasenko D.A."/>
            <person name="Antsiferov D.V."/>
            <person name="Beletsky A.V."/>
            <person name="Karnachuk O.V."/>
            <person name="Ravin N.V."/>
        </authorList>
    </citation>
    <scope>NUCLEOTIDE SEQUENCE [LARGE SCALE GENOMIC DNA]</scope>
</reference>
<protein>
    <submittedName>
        <fullName evidence="1">Uncharacterized protein</fullName>
    </submittedName>
</protein>
<gene>
    <name evidence="1" type="ORF">BSOLF_1772</name>
</gene>
<sequence>MAMDSGRPFGRLYIDRIGMQHAEAGRVQRKLRLRRFRFSHGVP</sequence>
<proteinExistence type="predicted"/>
<dbReference type="Proteomes" id="UP000244338">
    <property type="component" value="Unassembled WGS sequence"/>
</dbReference>
<comment type="caution">
    <text evidence="1">The sequence shown here is derived from an EMBL/GenBank/DDBJ whole genome shotgun (WGS) entry which is preliminary data.</text>
</comment>
<name>A0A2R6XYW7_9BACL</name>
<dbReference type="AlphaFoldDB" id="A0A2R6XYW7"/>
<organism evidence="1 2">
    <name type="scientific">Candidatus Carbonibacillus altaicus</name>
    <dbReference type="NCBI Taxonomy" id="2163959"/>
    <lineage>
        <taxon>Bacteria</taxon>
        <taxon>Bacillati</taxon>
        <taxon>Bacillota</taxon>
        <taxon>Bacilli</taxon>
        <taxon>Bacillales</taxon>
        <taxon>Candidatus Carbonibacillus</taxon>
    </lineage>
</organism>
<dbReference type="EMBL" id="PEBX01000090">
    <property type="protein sequence ID" value="PTQ55617.1"/>
    <property type="molecule type" value="Genomic_DNA"/>
</dbReference>
<evidence type="ECO:0000313" key="1">
    <source>
        <dbReference type="EMBL" id="PTQ55617.1"/>
    </source>
</evidence>